<protein>
    <submittedName>
        <fullName evidence="8">FAD-binding protein</fullName>
    </submittedName>
</protein>
<dbReference type="SUPFAM" id="SSF56176">
    <property type="entry name" value="FAD-binding/transporter-associated domain-like"/>
    <property type="match status" value="1"/>
</dbReference>
<evidence type="ECO:0000259" key="7">
    <source>
        <dbReference type="PROSITE" id="PS51387"/>
    </source>
</evidence>
<dbReference type="InterPro" id="IPR016169">
    <property type="entry name" value="FAD-bd_PCMH_sub2"/>
</dbReference>
<dbReference type="PROSITE" id="PS51387">
    <property type="entry name" value="FAD_PCMH"/>
    <property type="match status" value="1"/>
</dbReference>
<feature type="compositionally biased region" description="Low complexity" evidence="6">
    <location>
        <begin position="25"/>
        <end position="34"/>
    </location>
</feature>
<dbReference type="GO" id="GO:0071949">
    <property type="term" value="F:FAD binding"/>
    <property type="evidence" value="ECO:0007669"/>
    <property type="project" value="InterPro"/>
</dbReference>
<dbReference type="InterPro" id="IPR016166">
    <property type="entry name" value="FAD-bd_PCMH"/>
</dbReference>
<dbReference type="Pfam" id="PF01565">
    <property type="entry name" value="FAD_binding_4"/>
    <property type="match status" value="1"/>
</dbReference>
<evidence type="ECO:0000256" key="5">
    <source>
        <dbReference type="ARBA" id="ARBA00023002"/>
    </source>
</evidence>
<dbReference type="InterPro" id="IPR006094">
    <property type="entry name" value="Oxid_FAD_bind_N"/>
</dbReference>
<dbReference type="Gene3D" id="3.30.465.10">
    <property type="match status" value="1"/>
</dbReference>
<evidence type="ECO:0000256" key="4">
    <source>
        <dbReference type="ARBA" id="ARBA00022827"/>
    </source>
</evidence>
<keyword evidence="5" id="KW-0560">Oxidoreductase</keyword>
<sequence>MVTMARDPLFPASGTGTGACGGAGSSPRAGGRTATVSNNVDWDGLHRRMEGVLLRPGDAGFEKARKLFNPLNDDRVPAAVAQCASVADVREGVLAAAHRVPLAARSGGHSYVGYSAPPGGLTLDLRRLSTIQVRSDGTATIGAGATLGDIYTTLGQANRCMPGGSCFTVGIAGVALGGGIGVLQRKFGLTCDHLVSAEVVTADGRTLTASATQEPNLFWALRGGGGGNFGVVTQFTFATDPAPALTVFVLDFGAGSVKKVLAGWQPWITAAPREMWANLKVSGGTDPGCKVAGCFVGPSSACNRLLDDLIARATVRPAQRRVEGHDYFKAMRFFSGSPDRQSFVASSRILATHTANPGGVAALLKNRPGVALILDALGGAVADVGVQETAFPHRKAFATAQIYASATAASEAAVTRSVGQVVAGLADLGIKDGYVNYIDPALPDWGTAYYGPNLARLRSVAYDYDPDKVFDFPQAVTRA</sequence>
<feature type="compositionally biased region" description="Gly residues" evidence="6">
    <location>
        <begin position="15"/>
        <end position="24"/>
    </location>
</feature>
<reference evidence="8 9" key="1">
    <citation type="submission" date="2017-09" db="EMBL/GenBank/DDBJ databases">
        <authorList>
            <person name="Lee N."/>
            <person name="Cho B.-K."/>
        </authorList>
    </citation>
    <scope>NUCLEOTIDE SEQUENCE [LARGE SCALE GENOMIC DNA]</scope>
    <source>
        <strain evidence="8 9">ATCC 23948</strain>
    </source>
</reference>
<dbReference type="InterPro" id="IPR036318">
    <property type="entry name" value="FAD-bd_PCMH-like_sf"/>
</dbReference>
<name>A0AAE6NF53_STRPT</name>
<accession>A0AAE6NF53</accession>
<dbReference type="KEGG" id="spla:CP981_02625"/>
<dbReference type="Pfam" id="PF08031">
    <property type="entry name" value="BBE"/>
    <property type="match status" value="1"/>
</dbReference>
<dbReference type="GO" id="GO:0016491">
    <property type="term" value="F:oxidoreductase activity"/>
    <property type="evidence" value="ECO:0007669"/>
    <property type="project" value="UniProtKB-KW"/>
</dbReference>
<evidence type="ECO:0000256" key="3">
    <source>
        <dbReference type="ARBA" id="ARBA00022630"/>
    </source>
</evidence>
<keyword evidence="4" id="KW-0274">FAD</keyword>
<keyword evidence="3" id="KW-0285">Flavoprotein</keyword>
<dbReference type="AlphaFoldDB" id="A0AAE6NF53"/>
<evidence type="ECO:0000313" key="9">
    <source>
        <dbReference type="Proteomes" id="UP000325458"/>
    </source>
</evidence>
<gene>
    <name evidence="8" type="ORF">CP981_02625</name>
</gene>
<dbReference type="PROSITE" id="PS51257">
    <property type="entry name" value="PROKAR_LIPOPROTEIN"/>
    <property type="match status" value="1"/>
</dbReference>
<dbReference type="InterPro" id="IPR050416">
    <property type="entry name" value="FAD-linked_Oxidoreductase"/>
</dbReference>
<dbReference type="PANTHER" id="PTHR42973">
    <property type="entry name" value="BINDING OXIDOREDUCTASE, PUTATIVE (AFU_ORTHOLOGUE AFUA_1G17690)-RELATED"/>
    <property type="match status" value="1"/>
</dbReference>
<proteinExistence type="inferred from homology"/>
<feature type="domain" description="FAD-binding PCMH-type" evidence="7">
    <location>
        <begin position="73"/>
        <end position="242"/>
    </location>
</feature>
<evidence type="ECO:0000256" key="6">
    <source>
        <dbReference type="SAM" id="MobiDB-lite"/>
    </source>
</evidence>
<dbReference type="InterPro" id="IPR016167">
    <property type="entry name" value="FAD-bd_PCMH_sub1"/>
</dbReference>
<dbReference type="EMBL" id="CP023691">
    <property type="protein sequence ID" value="QEV50706.1"/>
    <property type="molecule type" value="Genomic_DNA"/>
</dbReference>
<feature type="region of interest" description="Disordered" evidence="6">
    <location>
        <begin position="13"/>
        <end position="35"/>
    </location>
</feature>
<organism evidence="8 9">
    <name type="scientific">Streptomyces platensis</name>
    <dbReference type="NCBI Taxonomy" id="58346"/>
    <lineage>
        <taxon>Bacteria</taxon>
        <taxon>Bacillati</taxon>
        <taxon>Actinomycetota</taxon>
        <taxon>Actinomycetes</taxon>
        <taxon>Kitasatosporales</taxon>
        <taxon>Streptomycetaceae</taxon>
        <taxon>Streptomyces</taxon>
    </lineage>
</organism>
<dbReference type="InterPro" id="IPR012951">
    <property type="entry name" value="BBE"/>
</dbReference>
<comment type="cofactor">
    <cofactor evidence="1">
        <name>FAD</name>
        <dbReference type="ChEBI" id="CHEBI:57692"/>
    </cofactor>
</comment>
<evidence type="ECO:0000256" key="1">
    <source>
        <dbReference type="ARBA" id="ARBA00001974"/>
    </source>
</evidence>
<evidence type="ECO:0000256" key="2">
    <source>
        <dbReference type="ARBA" id="ARBA00005466"/>
    </source>
</evidence>
<dbReference type="Gene3D" id="3.30.43.10">
    <property type="entry name" value="Uridine Diphospho-n-acetylenolpyruvylglucosamine Reductase, domain 2"/>
    <property type="match status" value="1"/>
</dbReference>
<comment type="similarity">
    <text evidence="2">Belongs to the oxygen-dependent FAD-linked oxidoreductase family.</text>
</comment>
<dbReference type="Proteomes" id="UP000325458">
    <property type="component" value="Chromosome"/>
</dbReference>
<dbReference type="PANTHER" id="PTHR42973:SF39">
    <property type="entry name" value="FAD-BINDING PCMH-TYPE DOMAIN-CONTAINING PROTEIN"/>
    <property type="match status" value="1"/>
</dbReference>
<dbReference type="Gene3D" id="3.40.462.20">
    <property type="match status" value="1"/>
</dbReference>
<evidence type="ECO:0000313" key="8">
    <source>
        <dbReference type="EMBL" id="QEV50706.1"/>
    </source>
</evidence>